<organism evidence="1 2">
    <name type="scientific">Rhizophagus irregularis</name>
    <dbReference type="NCBI Taxonomy" id="588596"/>
    <lineage>
        <taxon>Eukaryota</taxon>
        <taxon>Fungi</taxon>
        <taxon>Fungi incertae sedis</taxon>
        <taxon>Mucoromycota</taxon>
        <taxon>Glomeromycotina</taxon>
        <taxon>Glomeromycetes</taxon>
        <taxon>Glomerales</taxon>
        <taxon>Glomeraceae</taxon>
        <taxon>Rhizophagus</taxon>
    </lineage>
</organism>
<sequence length="100" mass="11869">MNLELITDNWNIIKLQFTMMQSRVYIEEILYIHHLFYAVRNNLSFTVILFNQHSDNILVHQNMIELADFGLSYKTGVSNSMKNNFGKILYIPDFQCFKSQ</sequence>
<dbReference type="AlphaFoldDB" id="A0A2I1HT76"/>
<evidence type="ECO:0000313" key="2">
    <source>
        <dbReference type="Proteomes" id="UP000234323"/>
    </source>
</evidence>
<proteinExistence type="predicted"/>
<accession>A0A2I1HT76</accession>
<dbReference type="EMBL" id="LLXI01006422">
    <property type="protein sequence ID" value="PKY62109.1"/>
    <property type="molecule type" value="Genomic_DNA"/>
</dbReference>
<evidence type="ECO:0000313" key="1">
    <source>
        <dbReference type="EMBL" id="PKY62109.1"/>
    </source>
</evidence>
<gene>
    <name evidence="1" type="ORF">RhiirA4_488021</name>
</gene>
<comment type="caution">
    <text evidence="1">The sequence shown here is derived from an EMBL/GenBank/DDBJ whole genome shotgun (WGS) entry which is preliminary data.</text>
</comment>
<name>A0A2I1HT76_9GLOM</name>
<protein>
    <recommendedName>
        <fullName evidence="3">Protein kinase domain-containing protein</fullName>
    </recommendedName>
</protein>
<dbReference type="Proteomes" id="UP000234323">
    <property type="component" value="Unassembled WGS sequence"/>
</dbReference>
<reference evidence="1 2" key="1">
    <citation type="submission" date="2015-10" db="EMBL/GenBank/DDBJ databases">
        <title>Genome analyses suggest a sexual origin of heterokaryosis in a supposedly ancient asexual fungus.</title>
        <authorList>
            <person name="Ropars J."/>
            <person name="Sedzielewska K."/>
            <person name="Noel J."/>
            <person name="Charron P."/>
            <person name="Farinelli L."/>
            <person name="Marton T."/>
            <person name="Kruger M."/>
            <person name="Pelin A."/>
            <person name="Brachmann A."/>
            <person name="Corradi N."/>
        </authorList>
    </citation>
    <scope>NUCLEOTIDE SEQUENCE [LARGE SCALE GENOMIC DNA]</scope>
    <source>
        <strain evidence="1 2">A4</strain>
    </source>
</reference>
<keyword evidence="2" id="KW-1185">Reference proteome</keyword>
<evidence type="ECO:0008006" key="3">
    <source>
        <dbReference type="Google" id="ProtNLM"/>
    </source>
</evidence>